<proteinExistence type="predicted"/>
<evidence type="ECO:0000313" key="1">
    <source>
        <dbReference type="EMBL" id="GAH35680.1"/>
    </source>
</evidence>
<dbReference type="AlphaFoldDB" id="X1FT18"/>
<accession>X1FT18</accession>
<gene>
    <name evidence="1" type="ORF">S03H2_20263</name>
</gene>
<comment type="caution">
    <text evidence="1">The sequence shown here is derived from an EMBL/GenBank/DDBJ whole genome shotgun (WGS) entry which is preliminary data.</text>
</comment>
<name>X1FT18_9ZZZZ</name>
<organism evidence="1">
    <name type="scientific">marine sediment metagenome</name>
    <dbReference type="NCBI Taxonomy" id="412755"/>
    <lineage>
        <taxon>unclassified sequences</taxon>
        <taxon>metagenomes</taxon>
        <taxon>ecological metagenomes</taxon>
    </lineage>
</organism>
<protein>
    <submittedName>
        <fullName evidence="1">Uncharacterized protein</fullName>
    </submittedName>
</protein>
<sequence>MKKEGILNLIDIDISSDQKKAEYVFLDKDGHKIFKRLKKTKLSNSISTIKKFTDKDIFFNTKGETIILRCLKVEISQNFKNSELYFKMLPQNDENKTFHYKLKDLIIKPKNTYIPITRNETFRKSELKIFNWLIEKQLRTSIYLKKPVNNLEIGYIQDIKLDIEHLKKKPDQGKSEVSNYITIKNIFGKDMKIPYKSLEALSFEYITGNVQKKSETSIFSKLGYIILKKFKPEKIFYLNKV</sequence>
<reference evidence="1" key="1">
    <citation type="journal article" date="2014" name="Front. Microbiol.">
        <title>High frequency of phylogenetically diverse reductive dehalogenase-homologous genes in deep subseafloor sedimentary metagenomes.</title>
        <authorList>
            <person name="Kawai M."/>
            <person name="Futagami T."/>
            <person name="Toyoda A."/>
            <person name="Takaki Y."/>
            <person name="Nishi S."/>
            <person name="Hori S."/>
            <person name="Arai W."/>
            <person name="Tsubouchi T."/>
            <person name="Morono Y."/>
            <person name="Uchiyama I."/>
            <person name="Ito T."/>
            <person name="Fujiyama A."/>
            <person name="Inagaki F."/>
            <person name="Takami H."/>
        </authorList>
    </citation>
    <scope>NUCLEOTIDE SEQUENCE</scope>
    <source>
        <strain evidence="1">Expedition CK06-06</strain>
    </source>
</reference>
<dbReference type="EMBL" id="BARU01010660">
    <property type="protein sequence ID" value="GAH35680.1"/>
    <property type="molecule type" value="Genomic_DNA"/>
</dbReference>